<reference evidence="7" key="1">
    <citation type="submission" date="2016-10" db="EMBL/GenBank/DDBJ databases">
        <authorList>
            <person name="Varghese N."/>
            <person name="Submissions S."/>
        </authorList>
    </citation>
    <scope>NUCLEOTIDE SEQUENCE [LARGE SCALE GENOMIC DNA]</scope>
    <source>
        <strain evidence="7">DSM 44718</strain>
    </source>
</reference>
<dbReference type="Pfam" id="PF02922">
    <property type="entry name" value="CBM_48"/>
    <property type="match status" value="1"/>
</dbReference>
<evidence type="ECO:0000313" key="7">
    <source>
        <dbReference type="Proteomes" id="UP000199632"/>
    </source>
</evidence>
<evidence type="ECO:0000256" key="3">
    <source>
        <dbReference type="ARBA" id="ARBA00012541"/>
    </source>
</evidence>
<dbReference type="PANTHER" id="PTHR43651:SF11">
    <property type="entry name" value="MALTO-OLIGOSYLTREHALOSE TREHALOHYDROLASE"/>
    <property type="match status" value="1"/>
</dbReference>
<dbReference type="SUPFAM" id="SSF51011">
    <property type="entry name" value="Glycosyl hydrolase domain"/>
    <property type="match status" value="1"/>
</dbReference>
<gene>
    <name evidence="6" type="ORF">SAMN05421684_6137</name>
</gene>
<dbReference type="EC" id="2.4.1.18" evidence="3"/>
<organism evidence="6 7">
    <name type="scientific">Asanoa ishikariensis</name>
    <dbReference type="NCBI Taxonomy" id="137265"/>
    <lineage>
        <taxon>Bacteria</taxon>
        <taxon>Bacillati</taxon>
        <taxon>Actinomycetota</taxon>
        <taxon>Actinomycetes</taxon>
        <taxon>Micromonosporales</taxon>
        <taxon>Micromonosporaceae</taxon>
        <taxon>Asanoa</taxon>
    </lineage>
</organism>
<dbReference type="CDD" id="cd11325">
    <property type="entry name" value="AmyAc_GTHase"/>
    <property type="match status" value="1"/>
</dbReference>
<keyword evidence="7" id="KW-1185">Reference proteome</keyword>
<evidence type="ECO:0000259" key="5">
    <source>
        <dbReference type="SMART" id="SM00642"/>
    </source>
</evidence>
<dbReference type="OrthoDB" id="9800174at2"/>
<dbReference type="EMBL" id="FNQB01000003">
    <property type="protein sequence ID" value="SDZ51983.1"/>
    <property type="molecule type" value="Genomic_DNA"/>
</dbReference>
<dbReference type="AlphaFoldDB" id="A0A1H3TNW7"/>
<dbReference type="GO" id="GO:0004553">
    <property type="term" value="F:hydrolase activity, hydrolyzing O-glycosyl compounds"/>
    <property type="evidence" value="ECO:0007669"/>
    <property type="project" value="InterPro"/>
</dbReference>
<dbReference type="InterPro" id="IPR004193">
    <property type="entry name" value="Glyco_hydro_13_N"/>
</dbReference>
<dbReference type="InterPro" id="IPR006048">
    <property type="entry name" value="A-amylase/branching_C"/>
</dbReference>
<comment type="similarity">
    <text evidence="2">Belongs to the glycosyl hydrolase 13 family. GlgB subfamily.</text>
</comment>
<feature type="domain" description="Glycosyl hydrolase family 13 catalytic" evidence="5">
    <location>
        <begin position="132"/>
        <end position="488"/>
    </location>
</feature>
<comment type="catalytic activity">
    <reaction evidence="1">
        <text>Transfers a segment of a (1-&gt;4)-alpha-D-glucan chain to a primary hydroxy group in a similar glucan chain.</text>
        <dbReference type="EC" id="2.4.1.18"/>
    </reaction>
</comment>
<dbReference type="InterPro" id="IPR037439">
    <property type="entry name" value="Branching_enzy"/>
</dbReference>
<dbReference type="InterPro" id="IPR014756">
    <property type="entry name" value="Ig_E-set"/>
</dbReference>
<evidence type="ECO:0000256" key="2">
    <source>
        <dbReference type="ARBA" id="ARBA00009000"/>
    </source>
</evidence>
<dbReference type="GO" id="GO:0003844">
    <property type="term" value="F:1,4-alpha-glucan branching enzyme activity"/>
    <property type="evidence" value="ECO:0007669"/>
    <property type="project" value="UniProtKB-EC"/>
</dbReference>
<evidence type="ECO:0000313" key="6">
    <source>
        <dbReference type="EMBL" id="SDZ51983.1"/>
    </source>
</evidence>
<dbReference type="InterPro" id="IPR013780">
    <property type="entry name" value="Glyco_hydro_b"/>
</dbReference>
<dbReference type="InterPro" id="IPR006047">
    <property type="entry name" value="GH13_cat_dom"/>
</dbReference>
<proteinExistence type="inferred from homology"/>
<dbReference type="PIRSF" id="PIRSF000463">
    <property type="entry name" value="GlgB"/>
    <property type="match status" value="1"/>
</dbReference>
<dbReference type="Pfam" id="PF00128">
    <property type="entry name" value="Alpha-amylase"/>
    <property type="match status" value="1"/>
</dbReference>
<dbReference type="GO" id="GO:0005978">
    <property type="term" value="P:glycogen biosynthetic process"/>
    <property type="evidence" value="ECO:0007669"/>
    <property type="project" value="InterPro"/>
</dbReference>
<dbReference type="Gene3D" id="2.60.40.1180">
    <property type="entry name" value="Golgi alpha-mannosidase II"/>
    <property type="match status" value="1"/>
</dbReference>
<dbReference type="InterPro" id="IPR013783">
    <property type="entry name" value="Ig-like_fold"/>
</dbReference>
<dbReference type="Gene3D" id="2.60.40.10">
    <property type="entry name" value="Immunoglobulins"/>
    <property type="match status" value="1"/>
</dbReference>
<dbReference type="SUPFAM" id="SSF51445">
    <property type="entry name" value="(Trans)glycosidases"/>
    <property type="match status" value="1"/>
</dbReference>
<keyword evidence="6" id="KW-0378">Hydrolase</keyword>
<evidence type="ECO:0000256" key="1">
    <source>
        <dbReference type="ARBA" id="ARBA00000826"/>
    </source>
</evidence>
<dbReference type="Gene3D" id="3.20.20.80">
    <property type="entry name" value="Glycosidases"/>
    <property type="match status" value="1"/>
</dbReference>
<dbReference type="SUPFAM" id="SSF81296">
    <property type="entry name" value="E set domains"/>
    <property type="match status" value="1"/>
</dbReference>
<protein>
    <recommendedName>
        <fullName evidence="3">1,4-alpha-glucan branching enzyme</fullName>
        <ecNumber evidence="3">2.4.1.18</ecNumber>
    </recommendedName>
</protein>
<keyword evidence="4" id="KW-0808">Transferase</keyword>
<evidence type="ECO:0000256" key="4">
    <source>
        <dbReference type="ARBA" id="ARBA00022679"/>
    </source>
</evidence>
<dbReference type="Pfam" id="PF02806">
    <property type="entry name" value="Alpha-amylase_C"/>
    <property type="match status" value="1"/>
</dbReference>
<accession>A0A1H3TNW7</accession>
<dbReference type="GO" id="GO:0043169">
    <property type="term" value="F:cation binding"/>
    <property type="evidence" value="ECO:0007669"/>
    <property type="project" value="InterPro"/>
</dbReference>
<dbReference type="PANTHER" id="PTHR43651">
    <property type="entry name" value="1,4-ALPHA-GLUCAN-BRANCHING ENZYME"/>
    <property type="match status" value="1"/>
</dbReference>
<dbReference type="STRING" id="137265.SAMN05421684_6137"/>
<dbReference type="Proteomes" id="UP000199632">
    <property type="component" value="Unassembled WGS sequence"/>
</dbReference>
<dbReference type="InterPro" id="IPR017853">
    <property type="entry name" value="GH"/>
</dbReference>
<sequence>MDVTERIGCWLVPAGAFFRVWAPHAAQVRVVVQTGERWDSDEAGTVSALTRTGGYWSVTVPGVRPGDLYRFRVTTADGEVLDRLDPAARDVLSSELTRDDPDSHNASIVSTGHDFQWAPFETPRFEDFVIYQLHVGTFAGRGDDRPTGWATFADASRKFGYLRDLGFTAVQPLPVQEYAMDRSWGYNPASFFAPESSYGSPADLRRFVDTAHRSGLAVIFDVVYNHFGHSDNVLWEYDGYRDHGGIYVEGGQQTPWGPGPAWWKEEVQDFFYQNARMYLEEYRADGLRFDATTQINGQHLRHVVGRLRAEFPDRYLIAEHLPDDPWIVDEGHFAATWCADAHHEAQRALAGQDPLRRIKDILGWDGYDHPWNLVKYLLGSHDDIGDQQEGDAEDGLTNWDRQHRYLVDQLGGRGDWTARAKCRLAWALNVTMPGTPMLFMGSECLQAAPQVAWGYWHDGVDGRGDHRFDWTVAGDELGIQMRRLVGAANRVRLSDAALRADSLDITHEDHDNQVLGFVRQAGDDVVLVVVNLSDRTFGDHGYGVGTGGRDGRWTQVLCTQDADFGGWDGAGNAFHEPWTQPDGRVYVNVPQWSVVVLRRIN</sequence>
<dbReference type="RefSeq" id="WP_090800050.1">
    <property type="nucleotide sequence ID" value="NZ_BOND01000001.1"/>
</dbReference>
<dbReference type="SMART" id="SM00642">
    <property type="entry name" value="Aamy"/>
    <property type="match status" value="1"/>
</dbReference>
<name>A0A1H3TNW7_9ACTN</name>